<organism evidence="1 2">
    <name type="scientific">Corynebacterium uterequi</name>
    <dbReference type="NCBI Taxonomy" id="1072256"/>
    <lineage>
        <taxon>Bacteria</taxon>
        <taxon>Bacillati</taxon>
        <taxon>Actinomycetota</taxon>
        <taxon>Actinomycetes</taxon>
        <taxon>Mycobacteriales</taxon>
        <taxon>Corynebacteriaceae</taxon>
        <taxon>Corynebacterium</taxon>
    </lineage>
</organism>
<evidence type="ECO:0000313" key="2">
    <source>
        <dbReference type="Proteomes" id="UP000035548"/>
    </source>
</evidence>
<sequence>MAFKAGNGHGALMMRTVAVFMVVFSAILALWASVLFEQVMMPGVSAAIRVTTLSETAPAEQVLTDLSQAVEREGGAVMAEIPNPKGARCTTPVTSSNAGKNAVTRAFLEVRKR</sequence>
<name>A0A0G3HER9_9CORY</name>
<proteinExistence type="predicted"/>
<keyword evidence="2" id="KW-1185">Reference proteome</keyword>
<gene>
    <name evidence="1" type="ORF">CUTER_09415</name>
</gene>
<dbReference type="RefSeq" id="WP_047260175.1">
    <property type="nucleotide sequence ID" value="NZ_CP011546.1"/>
</dbReference>
<evidence type="ECO:0000313" key="1">
    <source>
        <dbReference type="EMBL" id="AKK11851.1"/>
    </source>
</evidence>
<dbReference type="STRING" id="1072256.CUTER_09415"/>
<accession>A0A0G3HER9</accession>
<dbReference type="KEGG" id="cut:CUTER_09415"/>
<dbReference type="AlphaFoldDB" id="A0A0G3HER9"/>
<dbReference type="EMBL" id="CP011546">
    <property type="protein sequence ID" value="AKK11851.1"/>
    <property type="molecule type" value="Genomic_DNA"/>
</dbReference>
<dbReference type="Proteomes" id="UP000035548">
    <property type="component" value="Chromosome"/>
</dbReference>
<reference evidence="2" key="2">
    <citation type="submission" date="2015-05" db="EMBL/GenBank/DDBJ databases">
        <title>Complete genome sequence of Corynebacterium uterequi DSM 45634, isolated from the uterus of a maiden mare.</title>
        <authorList>
            <person name="Ruckert C."/>
            <person name="Albersmeier A."/>
            <person name="Winkler A."/>
            <person name="Tauch A."/>
        </authorList>
    </citation>
    <scope>NUCLEOTIDE SEQUENCE [LARGE SCALE GENOMIC DNA]</scope>
    <source>
        <strain evidence="2">DSM 45634</strain>
    </source>
</reference>
<protein>
    <submittedName>
        <fullName evidence="1">Uncharacterized protein</fullName>
    </submittedName>
</protein>
<reference evidence="1 2" key="1">
    <citation type="journal article" date="2015" name="Genome Announc.">
        <title>Virulence Factor Genes Detected in the Complete Genome Sequence of Corynebacterium uterequi DSM 45634, Isolated from the Uterus of a Maiden Mare.</title>
        <authorList>
            <person name="Ruckert C."/>
            <person name="Kriete M."/>
            <person name="Jaenicke S."/>
            <person name="Winkler A."/>
            <person name="Tauch A."/>
        </authorList>
    </citation>
    <scope>NUCLEOTIDE SEQUENCE [LARGE SCALE GENOMIC DNA]</scope>
    <source>
        <strain evidence="1 2">DSM 45634</strain>
    </source>
</reference>
<dbReference type="PATRIC" id="fig|1072256.5.peg.1854"/>